<dbReference type="Proteomes" id="UP000095143">
    <property type="component" value="Unassembled WGS sequence"/>
</dbReference>
<dbReference type="AlphaFoldDB" id="A0A1C2E852"/>
<reference evidence="1 2" key="1">
    <citation type="submission" date="2016-08" db="EMBL/GenBank/DDBJ databases">
        <title>Whole genome sequence of Pseudomonas graminis strain UASWS1507, a potential biological control agent for agriculture.</title>
        <authorList>
            <person name="Crovadore J."/>
            <person name="Calmin G."/>
            <person name="Chablais R."/>
            <person name="Cochard B."/>
            <person name="Lefort F."/>
        </authorList>
    </citation>
    <scope>NUCLEOTIDE SEQUENCE [LARGE SCALE GENOMIC DNA]</scope>
    <source>
        <strain evidence="1 2">UASWS1507</strain>
    </source>
</reference>
<sequence length="212" mass="23602">MSATGAVVGNGLVSLSAGIKRQDREDLFDCLLRAERVAGKVSRDEHFTYWAYRYGTALEQRSFRKLSPIIHEPMVIGSASELEEISFSVIESRGSARLARQAKASLQSMRIHRYATHFFESINASSVIAGFQVIPCATDSAGNVMVLLCGIQMTGNVETRDFDFWSESRSELTLRITGGVYRFDRTDYARHRDAVARELDGHGARAIQTFAI</sequence>
<comment type="caution">
    <text evidence="1">The sequence shown here is derived from an EMBL/GenBank/DDBJ whole genome shotgun (WGS) entry which is preliminary data.</text>
</comment>
<accession>A0A1C2E852</accession>
<dbReference type="RefSeq" id="WP_065987736.1">
    <property type="nucleotide sequence ID" value="NZ_MDEN01000058.1"/>
</dbReference>
<gene>
    <name evidence="1" type="ORF">BBI10_07435</name>
</gene>
<evidence type="ECO:0000313" key="1">
    <source>
        <dbReference type="EMBL" id="OCX23170.1"/>
    </source>
</evidence>
<protein>
    <submittedName>
        <fullName evidence="1">Uncharacterized protein</fullName>
    </submittedName>
</protein>
<dbReference type="OrthoDB" id="7004623at2"/>
<proteinExistence type="predicted"/>
<evidence type="ECO:0000313" key="2">
    <source>
        <dbReference type="Proteomes" id="UP000095143"/>
    </source>
</evidence>
<organism evidence="1 2">
    <name type="scientific">Pseudomonas graminis</name>
    <dbReference type="NCBI Taxonomy" id="158627"/>
    <lineage>
        <taxon>Bacteria</taxon>
        <taxon>Pseudomonadati</taxon>
        <taxon>Pseudomonadota</taxon>
        <taxon>Gammaproteobacteria</taxon>
        <taxon>Pseudomonadales</taxon>
        <taxon>Pseudomonadaceae</taxon>
        <taxon>Pseudomonas</taxon>
    </lineage>
</organism>
<name>A0A1C2E852_9PSED</name>
<dbReference type="EMBL" id="MDEN01000058">
    <property type="protein sequence ID" value="OCX23170.1"/>
    <property type="molecule type" value="Genomic_DNA"/>
</dbReference>